<dbReference type="AlphaFoldDB" id="A0A8B6BLI2"/>
<dbReference type="Proteomes" id="UP000596742">
    <property type="component" value="Unassembled WGS sequence"/>
</dbReference>
<sequence>MANLEVNSTDLLHGLEFIERKNSIQISVINSDMQYLEQENKKLSSTVSAIQNDMQYLRQIQQTEKGV</sequence>
<evidence type="ECO:0000313" key="1">
    <source>
        <dbReference type="EMBL" id="VDH91959.1"/>
    </source>
</evidence>
<dbReference type="EMBL" id="UYJE01000283">
    <property type="protein sequence ID" value="VDH91959.1"/>
    <property type="molecule type" value="Genomic_DNA"/>
</dbReference>
<protein>
    <submittedName>
        <fullName evidence="1">Uncharacterized protein</fullName>
    </submittedName>
</protein>
<name>A0A8B6BLI2_MYTGA</name>
<proteinExistence type="predicted"/>
<organism evidence="1 2">
    <name type="scientific">Mytilus galloprovincialis</name>
    <name type="common">Mediterranean mussel</name>
    <dbReference type="NCBI Taxonomy" id="29158"/>
    <lineage>
        <taxon>Eukaryota</taxon>
        <taxon>Metazoa</taxon>
        <taxon>Spiralia</taxon>
        <taxon>Lophotrochozoa</taxon>
        <taxon>Mollusca</taxon>
        <taxon>Bivalvia</taxon>
        <taxon>Autobranchia</taxon>
        <taxon>Pteriomorphia</taxon>
        <taxon>Mytilida</taxon>
        <taxon>Mytiloidea</taxon>
        <taxon>Mytilidae</taxon>
        <taxon>Mytilinae</taxon>
        <taxon>Mytilus</taxon>
    </lineage>
</organism>
<comment type="caution">
    <text evidence="1">The sequence shown here is derived from an EMBL/GenBank/DDBJ whole genome shotgun (WGS) entry which is preliminary data.</text>
</comment>
<gene>
    <name evidence="1" type="ORF">MGAL_10B050837</name>
</gene>
<keyword evidence="2" id="KW-1185">Reference proteome</keyword>
<feature type="non-terminal residue" evidence="1">
    <location>
        <position position="67"/>
    </location>
</feature>
<accession>A0A8B6BLI2</accession>
<reference evidence="1" key="1">
    <citation type="submission" date="2018-11" db="EMBL/GenBank/DDBJ databases">
        <authorList>
            <person name="Alioto T."/>
            <person name="Alioto T."/>
        </authorList>
    </citation>
    <scope>NUCLEOTIDE SEQUENCE</scope>
</reference>
<evidence type="ECO:0000313" key="2">
    <source>
        <dbReference type="Proteomes" id="UP000596742"/>
    </source>
</evidence>